<comment type="caution">
    <text evidence="8">The sequence shown here is derived from an EMBL/GenBank/DDBJ whole genome shotgun (WGS) entry which is preliminary data.</text>
</comment>
<dbReference type="GO" id="GO:0020037">
    <property type="term" value="F:heme binding"/>
    <property type="evidence" value="ECO:0007669"/>
    <property type="project" value="InterPro"/>
</dbReference>
<keyword evidence="5 7" id="KW-0408">Iron</keyword>
<keyword evidence="2 7" id="KW-0349">Heme</keyword>
<keyword evidence="6 7" id="KW-0503">Monooxygenase</keyword>
<evidence type="ECO:0000256" key="2">
    <source>
        <dbReference type="ARBA" id="ARBA00022617"/>
    </source>
</evidence>
<dbReference type="AlphaFoldDB" id="A0A372ZQZ4"/>
<organism evidence="8 9">
    <name type="scientific">Kitasatospora xanthocidica</name>
    <dbReference type="NCBI Taxonomy" id="83382"/>
    <lineage>
        <taxon>Bacteria</taxon>
        <taxon>Bacillati</taxon>
        <taxon>Actinomycetota</taxon>
        <taxon>Actinomycetes</taxon>
        <taxon>Kitasatosporales</taxon>
        <taxon>Streptomycetaceae</taxon>
        <taxon>Kitasatospora</taxon>
    </lineage>
</organism>
<dbReference type="PROSITE" id="PS00086">
    <property type="entry name" value="CYTOCHROME_P450"/>
    <property type="match status" value="1"/>
</dbReference>
<evidence type="ECO:0000313" key="9">
    <source>
        <dbReference type="Proteomes" id="UP000263377"/>
    </source>
</evidence>
<dbReference type="GO" id="GO:0016705">
    <property type="term" value="F:oxidoreductase activity, acting on paired donors, with incorporation or reduction of molecular oxygen"/>
    <property type="evidence" value="ECO:0007669"/>
    <property type="project" value="InterPro"/>
</dbReference>
<dbReference type="RefSeq" id="WP_117486668.1">
    <property type="nucleotide sequence ID" value="NZ_QVIG01000001.1"/>
</dbReference>
<evidence type="ECO:0000256" key="7">
    <source>
        <dbReference type="RuleBase" id="RU000461"/>
    </source>
</evidence>
<dbReference type="PANTHER" id="PTHR46696">
    <property type="entry name" value="P450, PUTATIVE (EUROFUNG)-RELATED"/>
    <property type="match status" value="1"/>
</dbReference>
<evidence type="ECO:0000256" key="4">
    <source>
        <dbReference type="ARBA" id="ARBA00023002"/>
    </source>
</evidence>
<dbReference type="PRINTS" id="PR00359">
    <property type="entry name" value="BP450"/>
</dbReference>
<dbReference type="PANTHER" id="PTHR46696:SF1">
    <property type="entry name" value="CYTOCHROME P450 YJIB-RELATED"/>
    <property type="match status" value="1"/>
</dbReference>
<keyword evidence="3 7" id="KW-0479">Metal-binding</keyword>
<dbReference type="Gene3D" id="1.10.630.10">
    <property type="entry name" value="Cytochrome P450"/>
    <property type="match status" value="1"/>
</dbReference>
<evidence type="ECO:0000256" key="3">
    <source>
        <dbReference type="ARBA" id="ARBA00022723"/>
    </source>
</evidence>
<dbReference type="InterPro" id="IPR017972">
    <property type="entry name" value="Cyt_P450_CS"/>
</dbReference>
<dbReference type="InterPro" id="IPR001128">
    <property type="entry name" value="Cyt_P450"/>
</dbReference>
<name>A0A372ZQZ4_9ACTN</name>
<dbReference type="Proteomes" id="UP000263377">
    <property type="component" value="Unassembled WGS sequence"/>
</dbReference>
<keyword evidence="9" id="KW-1185">Reference proteome</keyword>
<keyword evidence="4 7" id="KW-0560">Oxidoreductase</keyword>
<dbReference type="InterPro" id="IPR036396">
    <property type="entry name" value="Cyt_P450_sf"/>
</dbReference>
<dbReference type="EMBL" id="QVIG01000001">
    <property type="protein sequence ID" value="RGD57984.1"/>
    <property type="molecule type" value="Genomic_DNA"/>
</dbReference>
<dbReference type="GO" id="GO:0004497">
    <property type="term" value="F:monooxygenase activity"/>
    <property type="evidence" value="ECO:0007669"/>
    <property type="project" value="UniProtKB-KW"/>
</dbReference>
<dbReference type="PRINTS" id="PR00385">
    <property type="entry name" value="P450"/>
</dbReference>
<comment type="similarity">
    <text evidence="1 7">Belongs to the cytochrome P450 family.</text>
</comment>
<evidence type="ECO:0000256" key="5">
    <source>
        <dbReference type="ARBA" id="ARBA00023004"/>
    </source>
</evidence>
<dbReference type="GO" id="GO:0005506">
    <property type="term" value="F:iron ion binding"/>
    <property type="evidence" value="ECO:0007669"/>
    <property type="project" value="InterPro"/>
</dbReference>
<dbReference type="InterPro" id="IPR002397">
    <property type="entry name" value="Cyt_P450_B"/>
</dbReference>
<evidence type="ECO:0000313" key="8">
    <source>
        <dbReference type="EMBL" id="RGD57984.1"/>
    </source>
</evidence>
<reference evidence="8 9" key="1">
    <citation type="submission" date="2018-08" db="EMBL/GenBank/DDBJ databases">
        <title>Diversity &amp; Physiological Properties of Lignin-Decomposing Actinobacteria from Soil.</title>
        <authorList>
            <person name="Roh S.G."/>
            <person name="Kim S.B."/>
        </authorList>
    </citation>
    <scope>NUCLEOTIDE SEQUENCE [LARGE SCALE GENOMIC DNA]</scope>
    <source>
        <strain evidence="8 9">MMS17-GH009</strain>
    </source>
</reference>
<protein>
    <submittedName>
        <fullName evidence="8">Cytochrome P450</fullName>
    </submittedName>
</protein>
<dbReference type="Pfam" id="PF00067">
    <property type="entry name" value="p450"/>
    <property type="match status" value="1"/>
</dbReference>
<proteinExistence type="inferred from homology"/>
<evidence type="ECO:0000256" key="1">
    <source>
        <dbReference type="ARBA" id="ARBA00010617"/>
    </source>
</evidence>
<dbReference type="FunFam" id="1.10.630.10:FF:000018">
    <property type="entry name" value="Cytochrome P450 monooxygenase"/>
    <property type="match status" value="1"/>
</dbReference>
<dbReference type="SUPFAM" id="SSF48264">
    <property type="entry name" value="Cytochrome P450"/>
    <property type="match status" value="1"/>
</dbReference>
<accession>A0A372ZQZ4</accession>
<evidence type="ECO:0000256" key="6">
    <source>
        <dbReference type="ARBA" id="ARBA00023033"/>
    </source>
</evidence>
<gene>
    <name evidence="8" type="ORF">DR950_09475</name>
</gene>
<sequence>MAPDPDVSRCPVLDMTARDPHRQNVELRSAGPAVRVELPGGIIAWSVTRSSVIRALTGDPRISRDPRRHWPGLASVPEGWPMGPIAFQQNFFNLYGGEHRSARRRMAPSFAPRRVSALRPGIEKTTAALVGAFRTLGPGEAVDLRHALSRPLTMTVICDLFGVPADMRPPIGTAMDTLLTTTATNEQMTRSRAEINVVLTELLALKRRDPGPDLASDVAAVDTGDGTGRSEEESRDILFLMLGAGYETAVNLITSAVQALLAHPRHLAEVRAGTLGWEAVVEETLRYESPAMHLPLRYPLEDVDLGEGVVIRRGEPILLGFGAAGRDPEVHPERPDDFDPTRPDKEHLAFGYGPHFCLGAPLARLETEVALEGLFGAYPDSALDPSRPTPPRLESAIINGPAELWVVPTPALAAGV</sequence>
<dbReference type="CDD" id="cd11029">
    <property type="entry name" value="CYP107-like"/>
    <property type="match status" value="1"/>
</dbReference>